<keyword evidence="1" id="KW-0732">Signal</keyword>
<dbReference type="InterPro" id="IPR005183">
    <property type="entry name" value="DUF305_CopM-like"/>
</dbReference>
<dbReference type="PANTHER" id="PTHR36933:SF1">
    <property type="entry name" value="SLL0788 PROTEIN"/>
    <property type="match status" value="1"/>
</dbReference>
<dbReference type="Pfam" id="PF03713">
    <property type="entry name" value="DUF305"/>
    <property type="match status" value="2"/>
</dbReference>
<keyword evidence="4" id="KW-1185">Reference proteome</keyword>
<reference evidence="3 4" key="1">
    <citation type="submission" date="2023-10" db="EMBL/GenBank/DDBJ databases">
        <authorList>
            <person name="Maclean D."/>
            <person name="Macfadyen A."/>
        </authorList>
    </citation>
    <scope>NUCLEOTIDE SEQUENCE [LARGE SCALE GENOMIC DNA]</scope>
</reference>
<evidence type="ECO:0000256" key="1">
    <source>
        <dbReference type="SAM" id="SignalP"/>
    </source>
</evidence>
<dbReference type="AlphaFoldDB" id="A0AAV1I2D1"/>
<gene>
    <name evidence="3" type="ORF">CVIRNUC_003239</name>
</gene>
<protein>
    <recommendedName>
        <fullName evidence="2">DUF305 domain-containing protein</fullName>
    </recommendedName>
</protein>
<comment type="caution">
    <text evidence="3">The sequence shown here is derived from an EMBL/GenBank/DDBJ whole genome shotgun (WGS) entry which is preliminary data.</text>
</comment>
<evidence type="ECO:0000313" key="3">
    <source>
        <dbReference type="EMBL" id="CAK0765242.1"/>
    </source>
</evidence>
<accession>A0AAV1I2D1</accession>
<name>A0AAV1I2D1_9CHLO</name>
<dbReference type="Gene3D" id="1.20.1260.10">
    <property type="match status" value="2"/>
</dbReference>
<feature type="domain" description="DUF305" evidence="2">
    <location>
        <begin position="165"/>
        <end position="242"/>
    </location>
</feature>
<feature type="signal peptide" evidence="1">
    <location>
        <begin position="1"/>
        <end position="21"/>
    </location>
</feature>
<proteinExistence type="predicted"/>
<evidence type="ECO:0000259" key="2">
    <source>
        <dbReference type="Pfam" id="PF03713"/>
    </source>
</evidence>
<evidence type="ECO:0000313" key="4">
    <source>
        <dbReference type="Proteomes" id="UP001314263"/>
    </source>
</evidence>
<dbReference type="EMBL" id="CAUYUE010000004">
    <property type="protein sequence ID" value="CAK0765242.1"/>
    <property type="molecule type" value="Genomic_DNA"/>
</dbReference>
<organism evidence="3 4">
    <name type="scientific">Coccomyxa viridis</name>
    <dbReference type="NCBI Taxonomy" id="1274662"/>
    <lineage>
        <taxon>Eukaryota</taxon>
        <taxon>Viridiplantae</taxon>
        <taxon>Chlorophyta</taxon>
        <taxon>core chlorophytes</taxon>
        <taxon>Trebouxiophyceae</taxon>
        <taxon>Trebouxiophyceae incertae sedis</taxon>
        <taxon>Coccomyxaceae</taxon>
        <taxon>Coccomyxa</taxon>
    </lineage>
</organism>
<sequence>MADCARVKFFVIVVSAHLLTGDSVPAPSPTLSIIMMETDDAMNGVPVCQNPDRYFAESMIPHHQGAIRMAQWELMYGSNAQLLNISRSIITSQSDEVKEMQKYLTLIPGCASDSAPSSSKVMSPGTQMNMDSGIQMGMGSADMQMGMMSPGKQSSEAASPIALTPSEAAYATSMDSMMAPMPAPLTGNPDRDFALEMSKHHQAAINMANVELKYGSYQPLLTMAHEIIKSQSGELVEFKKILSDQYAVSA</sequence>
<feature type="chain" id="PRO_5043584027" description="DUF305 domain-containing protein" evidence="1">
    <location>
        <begin position="22"/>
        <end position="250"/>
    </location>
</feature>
<dbReference type="InterPro" id="IPR012347">
    <property type="entry name" value="Ferritin-like"/>
</dbReference>
<dbReference type="Proteomes" id="UP001314263">
    <property type="component" value="Unassembled WGS sequence"/>
</dbReference>
<feature type="domain" description="DUF305" evidence="2">
    <location>
        <begin position="35"/>
        <end position="104"/>
    </location>
</feature>
<dbReference type="PANTHER" id="PTHR36933">
    <property type="entry name" value="SLL0788 PROTEIN"/>
    <property type="match status" value="1"/>
</dbReference>